<sequence>MSKLNFKGSVMLNPTPVVLVTSKNTAGKLNIFTVGWVSTVCTKDPIIAMGIRPERLSYEYIKESSECVINLPTTSMVKIVDYCGVVSGKKENKIEHFNLPLSEGAAISTPSLENCPVALECKVKSITPLGTHDLFLLQVLNVKIDEALLDENNKICFNKANLICYNHGEYYGLTEKALGSFGFSVRKKKKMKKAHKKKKD</sequence>
<dbReference type="InterPro" id="IPR012349">
    <property type="entry name" value="Split_barrel_FMN-bd"/>
</dbReference>
<dbReference type="AlphaFoldDB" id="A0A1S8MCI8"/>
<dbReference type="PANTHER" id="PTHR43567">
    <property type="entry name" value="FLAVOREDOXIN-RELATED-RELATED"/>
    <property type="match status" value="1"/>
</dbReference>
<evidence type="ECO:0000256" key="2">
    <source>
        <dbReference type="ARBA" id="ARBA00022630"/>
    </source>
</evidence>
<dbReference type="Gene3D" id="2.30.110.10">
    <property type="entry name" value="Electron Transport, Fmn-binding Protein, Chain A"/>
    <property type="match status" value="1"/>
</dbReference>
<organism evidence="4 5">
    <name type="scientific">Clostridium felsineum</name>
    <dbReference type="NCBI Taxonomy" id="36839"/>
    <lineage>
        <taxon>Bacteria</taxon>
        <taxon>Bacillati</taxon>
        <taxon>Bacillota</taxon>
        <taxon>Clostridia</taxon>
        <taxon>Eubacteriales</taxon>
        <taxon>Clostridiaceae</taxon>
        <taxon>Clostridium</taxon>
    </lineage>
</organism>
<protein>
    <submittedName>
        <fullName evidence="4">Uncharacterized protein</fullName>
    </submittedName>
</protein>
<dbReference type="PANTHER" id="PTHR43567:SF1">
    <property type="entry name" value="FLAVOREDOXIN"/>
    <property type="match status" value="1"/>
</dbReference>
<dbReference type="Proteomes" id="UP000190951">
    <property type="component" value="Chromosome"/>
</dbReference>
<dbReference type="EMBL" id="CP096983">
    <property type="protein sequence ID" value="URZ12356.1"/>
    <property type="molecule type" value="Genomic_DNA"/>
</dbReference>
<gene>
    <name evidence="4" type="ORF">CROST_030780</name>
</gene>
<dbReference type="STRING" id="84029.CROST_12710"/>
<dbReference type="RefSeq" id="WP_077833048.1">
    <property type="nucleotide sequence ID" value="NZ_CP096983.1"/>
</dbReference>
<dbReference type="KEGG" id="crw:CROST_030780"/>
<evidence type="ECO:0000256" key="1">
    <source>
        <dbReference type="ARBA" id="ARBA00001917"/>
    </source>
</evidence>
<evidence type="ECO:0000313" key="5">
    <source>
        <dbReference type="Proteomes" id="UP000190951"/>
    </source>
</evidence>
<dbReference type="GO" id="GO:0016646">
    <property type="term" value="F:oxidoreductase activity, acting on the CH-NH group of donors, NAD or NADP as acceptor"/>
    <property type="evidence" value="ECO:0007669"/>
    <property type="project" value="UniProtKB-ARBA"/>
</dbReference>
<proteinExistence type="inferred from homology"/>
<dbReference type="SUPFAM" id="SSF50475">
    <property type="entry name" value="FMN-binding split barrel"/>
    <property type="match status" value="1"/>
</dbReference>
<evidence type="ECO:0000256" key="3">
    <source>
        <dbReference type="ARBA" id="ARBA00038054"/>
    </source>
</evidence>
<name>A0A1S8MCI8_9CLOT</name>
<reference evidence="4 5" key="1">
    <citation type="submission" date="2022-04" db="EMBL/GenBank/DDBJ databases">
        <title>Genome sequence of C. roseum typestrain.</title>
        <authorList>
            <person name="Poehlein A."/>
            <person name="Schoch T."/>
            <person name="Duerre P."/>
            <person name="Daniel R."/>
        </authorList>
    </citation>
    <scope>NUCLEOTIDE SEQUENCE [LARGE SCALE GENOMIC DNA]</scope>
    <source>
        <strain evidence="4 5">DSM 7320</strain>
    </source>
</reference>
<accession>A0A1S8MCI8</accession>
<comment type="similarity">
    <text evidence="3">Belongs to the flavoredoxin family.</text>
</comment>
<dbReference type="InterPro" id="IPR002563">
    <property type="entry name" value="Flavin_Rdtase-like_dom"/>
</dbReference>
<dbReference type="GO" id="GO:0010181">
    <property type="term" value="F:FMN binding"/>
    <property type="evidence" value="ECO:0007669"/>
    <property type="project" value="InterPro"/>
</dbReference>
<keyword evidence="5" id="KW-1185">Reference proteome</keyword>
<keyword evidence="2" id="KW-0285">Flavoprotein</keyword>
<dbReference type="Pfam" id="PF01613">
    <property type="entry name" value="Flavin_Reduct"/>
    <property type="match status" value="1"/>
</dbReference>
<comment type="cofactor">
    <cofactor evidence="1">
        <name>FMN</name>
        <dbReference type="ChEBI" id="CHEBI:58210"/>
    </cofactor>
</comment>
<dbReference type="SMART" id="SM00903">
    <property type="entry name" value="Flavin_Reduct"/>
    <property type="match status" value="1"/>
</dbReference>
<dbReference type="InterPro" id="IPR052174">
    <property type="entry name" value="Flavoredoxin"/>
</dbReference>
<evidence type="ECO:0000313" key="4">
    <source>
        <dbReference type="EMBL" id="URZ12356.1"/>
    </source>
</evidence>